<sequence>MVSKLKQRRLRRLKADVAWWREEASDLLARVMEQADEIAELRRLVIRVPMPVVVPKEIIEYMNPMRCFVCNGIHPVGVACPLNKITSVVVNG</sequence>
<gene>
    <name evidence="1" type="ORF">G4I95_001457</name>
</gene>
<dbReference type="AlphaFoldDB" id="A0A734FRM2"/>
<reference evidence="1" key="1">
    <citation type="journal article" date="2018" name="Genome Biol.">
        <title>SKESA: strategic k-mer extension for scrupulous assemblies.</title>
        <authorList>
            <person name="Souvorov A."/>
            <person name="Agarwala R."/>
            <person name="Lipman D.J."/>
        </authorList>
    </citation>
    <scope>NUCLEOTIDE SEQUENCE</scope>
    <source>
        <strain evidence="1">10-8458</strain>
    </source>
</reference>
<protein>
    <submittedName>
        <fullName evidence="1">Uncharacterized protein</fullName>
    </submittedName>
</protein>
<dbReference type="EMBL" id="DAASNA010000005">
    <property type="protein sequence ID" value="HAE6194307.1"/>
    <property type="molecule type" value="Genomic_DNA"/>
</dbReference>
<organism evidence="1">
    <name type="scientific">Salmonella enterica subsp. enterica serovar Lattenkamp</name>
    <dbReference type="NCBI Taxonomy" id="2564671"/>
    <lineage>
        <taxon>Bacteria</taxon>
        <taxon>Pseudomonadati</taxon>
        <taxon>Pseudomonadota</taxon>
        <taxon>Gammaproteobacteria</taxon>
        <taxon>Enterobacterales</taxon>
        <taxon>Enterobacteriaceae</taxon>
        <taxon>Salmonella</taxon>
    </lineage>
</organism>
<evidence type="ECO:0000313" key="1">
    <source>
        <dbReference type="EMBL" id="HAE6194307.1"/>
    </source>
</evidence>
<reference evidence="1" key="2">
    <citation type="submission" date="2018-07" db="EMBL/GenBank/DDBJ databases">
        <authorList>
            <consortium name="NCBI Pathogen Detection Project"/>
        </authorList>
    </citation>
    <scope>NUCLEOTIDE SEQUENCE</scope>
    <source>
        <strain evidence="1">10-8458</strain>
    </source>
</reference>
<name>A0A734FRM2_SALET</name>
<proteinExistence type="predicted"/>
<accession>A0A734FRM2</accession>
<comment type="caution">
    <text evidence="1">The sequence shown here is derived from an EMBL/GenBank/DDBJ whole genome shotgun (WGS) entry which is preliminary data.</text>
</comment>